<dbReference type="CDD" id="cd03293">
    <property type="entry name" value="ABC_NrtD_SsuB_transporters"/>
    <property type="match status" value="1"/>
</dbReference>
<keyword evidence="2" id="KW-0813">Transport</keyword>
<dbReference type="Pfam" id="PF00005">
    <property type="entry name" value="ABC_tran"/>
    <property type="match status" value="1"/>
</dbReference>
<dbReference type="InterPro" id="IPR017871">
    <property type="entry name" value="ABC_transporter-like_CS"/>
</dbReference>
<dbReference type="PROSITE" id="PS50893">
    <property type="entry name" value="ABC_TRANSPORTER_2"/>
    <property type="match status" value="1"/>
</dbReference>
<dbReference type="AlphaFoldDB" id="A0A1M5RAD3"/>
<sequence>MRERIRAERVTYTYLTRLGETTALSELSIAIRDGEFCSIVGPSGCGKSTLLSLIAGLTFPTEGRIFLDDAPIKGTTRKIGLLLQRDHLFEWRTVLENAELGLEILGIDRTTAGDRARRLLQTYGLSGFERAYPRQLSGGMRQRVALIRTLATDPEIILLDEPFSALDYQTKLVMQREVHGIIRSNGKSALLVTHDIEEAVAMSDRVIVLSGRPARVRSNYEIKLSVAGDRSPMTSRDAPEFRDYCKSIWKDLDIDHQLG</sequence>
<reference evidence="7 8" key="1">
    <citation type="submission" date="2016-11" db="EMBL/GenBank/DDBJ databases">
        <authorList>
            <person name="Jaros S."/>
            <person name="Januszkiewicz K."/>
            <person name="Wedrychowicz H."/>
        </authorList>
    </citation>
    <scope>NUCLEOTIDE SEQUENCE [LARGE SCALE GENOMIC DNA]</scope>
    <source>
        <strain evidence="7 8">GAS138</strain>
    </source>
</reference>
<evidence type="ECO:0000256" key="3">
    <source>
        <dbReference type="ARBA" id="ARBA00022741"/>
    </source>
</evidence>
<dbReference type="PANTHER" id="PTHR42788:SF21">
    <property type="entry name" value="ABC TRANSPORTER ATP-BINDING PROTEIN"/>
    <property type="match status" value="1"/>
</dbReference>
<comment type="similarity">
    <text evidence="1">Belongs to the ABC transporter superfamily.</text>
</comment>
<evidence type="ECO:0000256" key="4">
    <source>
        <dbReference type="ARBA" id="ARBA00022840"/>
    </source>
</evidence>
<dbReference type="RefSeq" id="WP_079603000.1">
    <property type="nucleotide sequence ID" value="NZ_LT670817.1"/>
</dbReference>
<dbReference type="Proteomes" id="UP000189796">
    <property type="component" value="Chromosome I"/>
</dbReference>
<evidence type="ECO:0000256" key="1">
    <source>
        <dbReference type="ARBA" id="ARBA00005417"/>
    </source>
</evidence>
<dbReference type="SUPFAM" id="SSF52540">
    <property type="entry name" value="P-loop containing nucleoside triphosphate hydrolases"/>
    <property type="match status" value="1"/>
</dbReference>
<dbReference type="InterPro" id="IPR003593">
    <property type="entry name" value="AAA+_ATPase"/>
</dbReference>
<dbReference type="PROSITE" id="PS00211">
    <property type="entry name" value="ABC_TRANSPORTER_1"/>
    <property type="match status" value="1"/>
</dbReference>
<dbReference type="GO" id="GO:0016887">
    <property type="term" value="F:ATP hydrolysis activity"/>
    <property type="evidence" value="ECO:0007669"/>
    <property type="project" value="InterPro"/>
</dbReference>
<dbReference type="InterPro" id="IPR050166">
    <property type="entry name" value="ABC_transporter_ATP-bind"/>
</dbReference>
<dbReference type="InterPro" id="IPR003439">
    <property type="entry name" value="ABC_transporter-like_ATP-bd"/>
</dbReference>
<keyword evidence="4 7" id="KW-0067">ATP-binding</keyword>
<dbReference type="GO" id="GO:0005524">
    <property type="term" value="F:ATP binding"/>
    <property type="evidence" value="ECO:0007669"/>
    <property type="project" value="UniProtKB-KW"/>
</dbReference>
<accession>A0A1M5RAD3</accession>
<organism evidence="7 8">
    <name type="scientific">Bradyrhizobium erythrophlei</name>
    <dbReference type="NCBI Taxonomy" id="1437360"/>
    <lineage>
        <taxon>Bacteria</taxon>
        <taxon>Pseudomonadati</taxon>
        <taxon>Pseudomonadota</taxon>
        <taxon>Alphaproteobacteria</taxon>
        <taxon>Hyphomicrobiales</taxon>
        <taxon>Nitrobacteraceae</taxon>
        <taxon>Bradyrhizobium</taxon>
    </lineage>
</organism>
<proteinExistence type="inferred from homology"/>
<evidence type="ECO:0000256" key="2">
    <source>
        <dbReference type="ARBA" id="ARBA00022448"/>
    </source>
</evidence>
<dbReference type="Gene3D" id="3.40.50.300">
    <property type="entry name" value="P-loop containing nucleotide triphosphate hydrolases"/>
    <property type="match status" value="1"/>
</dbReference>
<gene>
    <name evidence="7" type="ORF">SAMN05443248_4150</name>
</gene>
<dbReference type="SMART" id="SM00382">
    <property type="entry name" value="AAA"/>
    <property type="match status" value="1"/>
</dbReference>
<name>A0A1M5RAD3_9BRAD</name>
<evidence type="ECO:0000256" key="5">
    <source>
        <dbReference type="ARBA" id="ARBA00024722"/>
    </source>
</evidence>
<dbReference type="OrthoDB" id="9807242at2"/>
<evidence type="ECO:0000313" key="8">
    <source>
        <dbReference type="Proteomes" id="UP000189796"/>
    </source>
</evidence>
<feature type="domain" description="ABC transporter" evidence="6">
    <location>
        <begin position="5"/>
        <end position="236"/>
    </location>
</feature>
<evidence type="ECO:0000259" key="6">
    <source>
        <dbReference type="PROSITE" id="PS50893"/>
    </source>
</evidence>
<comment type="function">
    <text evidence="5">Involved in beta-(1--&gt;2)glucan export. Transmembrane domains (TMD) form a pore in the inner membrane and the ATP-binding domain (NBD) is responsible for energy generation.</text>
</comment>
<keyword evidence="3" id="KW-0547">Nucleotide-binding</keyword>
<protein>
    <submittedName>
        <fullName evidence="7">NitT/TauT family transport system ATP-binding protein</fullName>
    </submittedName>
</protein>
<evidence type="ECO:0000313" key="7">
    <source>
        <dbReference type="EMBL" id="SHH23302.1"/>
    </source>
</evidence>
<dbReference type="EMBL" id="LT670817">
    <property type="protein sequence ID" value="SHH23302.1"/>
    <property type="molecule type" value="Genomic_DNA"/>
</dbReference>
<dbReference type="InterPro" id="IPR027417">
    <property type="entry name" value="P-loop_NTPase"/>
</dbReference>
<dbReference type="PANTHER" id="PTHR42788">
    <property type="entry name" value="TAURINE IMPORT ATP-BINDING PROTEIN-RELATED"/>
    <property type="match status" value="1"/>
</dbReference>